<sequence length="415" mass="46150">MAIHPTEIRTSISPSSAIELNTTSALANYATEAGARFRRGASQSHSGTNGDLSDSPDHQSRWGGLPNGSQRCPDMPTSLGYQLPDSSISLSPRSSLSSLESWERDSGRVLRRFSRSSSDCKLVKLKRKRVDHPHARCEMGACCESNPLGIYNHVTVTTTPCQVPATRWGCYMNNKEPVNTRHAYYPPPLPQAHPPAQHRPESDRRRLAEEGSKGMLKGATWESNENGEENFQRGNSPLQRPHEKPDSAPDWWRTYPCDRGNSEKQFIWNISTNLGMGLLLKSATCKARSTASYYPFGLYALSSNYANGLGIGKVELEEVNPHLRGGRVENHLGKTTPRSPDRDSNLDLPVLSSRAQHDKRVSQLRHRGGSLQLLTPGGWIKYHPNSQGCNLHTANYEFVHISELRLGSSWLDSKM</sequence>
<feature type="region of interest" description="Disordered" evidence="1">
    <location>
        <begin position="326"/>
        <end position="351"/>
    </location>
</feature>
<reference evidence="2" key="1">
    <citation type="submission" date="2020-11" db="EMBL/GenBank/DDBJ databases">
        <authorList>
            <person name="Tran Van P."/>
        </authorList>
    </citation>
    <scope>NUCLEOTIDE SEQUENCE</scope>
</reference>
<feature type="region of interest" description="Disordered" evidence="1">
    <location>
        <begin position="187"/>
        <end position="251"/>
    </location>
</feature>
<proteinExistence type="predicted"/>
<dbReference type="EMBL" id="OE179728">
    <property type="protein sequence ID" value="CAD7569590.1"/>
    <property type="molecule type" value="Genomic_DNA"/>
</dbReference>
<organism evidence="2">
    <name type="scientific">Timema californicum</name>
    <name type="common">California timema</name>
    <name type="synonym">Walking stick</name>
    <dbReference type="NCBI Taxonomy" id="61474"/>
    <lineage>
        <taxon>Eukaryota</taxon>
        <taxon>Metazoa</taxon>
        <taxon>Ecdysozoa</taxon>
        <taxon>Arthropoda</taxon>
        <taxon>Hexapoda</taxon>
        <taxon>Insecta</taxon>
        <taxon>Pterygota</taxon>
        <taxon>Neoptera</taxon>
        <taxon>Polyneoptera</taxon>
        <taxon>Phasmatodea</taxon>
        <taxon>Timematodea</taxon>
        <taxon>Timematoidea</taxon>
        <taxon>Timematidae</taxon>
        <taxon>Timema</taxon>
    </lineage>
</organism>
<evidence type="ECO:0000313" key="2">
    <source>
        <dbReference type="EMBL" id="CAD7569590.1"/>
    </source>
</evidence>
<name>A0A7R9IZB6_TIMCA</name>
<feature type="compositionally biased region" description="Basic and acidic residues" evidence="1">
    <location>
        <begin position="198"/>
        <end position="212"/>
    </location>
</feature>
<evidence type="ECO:0000256" key="1">
    <source>
        <dbReference type="SAM" id="MobiDB-lite"/>
    </source>
</evidence>
<protein>
    <submittedName>
        <fullName evidence="2">(California timema) hypothetical protein</fullName>
    </submittedName>
</protein>
<accession>A0A7R9IZB6</accession>
<feature type="region of interest" description="Disordered" evidence="1">
    <location>
        <begin position="37"/>
        <end position="78"/>
    </location>
</feature>
<feature type="compositionally biased region" description="Polar residues" evidence="1">
    <location>
        <begin position="41"/>
        <end position="52"/>
    </location>
</feature>
<gene>
    <name evidence="2" type="ORF">TCMB3V08_LOCUS2322</name>
</gene>
<dbReference type="AlphaFoldDB" id="A0A7R9IZB6"/>